<evidence type="ECO:0008006" key="8">
    <source>
        <dbReference type="Google" id="ProtNLM"/>
    </source>
</evidence>
<comment type="caution">
    <text evidence="6">The sequence shown here is derived from an EMBL/GenBank/DDBJ whole genome shotgun (WGS) entry which is preliminary data.</text>
</comment>
<dbReference type="Pfam" id="PF00350">
    <property type="entry name" value="Dynamin_N"/>
    <property type="match status" value="1"/>
</dbReference>
<dbReference type="SMART" id="SM00053">
    <property type="entry name" value="DYNc"/>
    <property type="match status" value="1"/>
</dbReference>
<evidence type="ECO:0000256" key="2">
    <source>
        <dbReference type="ARBA" id="ARBA00023134"/>
    </source>
</evidence>
<dbReference type="SUPFAM" id="SSF52540">
    <property type="entry name" value="P-loop containing nucleoside triphosphate hydrolases"/>
    <property type="match status" value="1"/>
</dbReference>
<dbReference type="GO" id="GO:0003924">
    <property type="term" value="F:GTPase activity"/>
    <property type="evidence" value="ECO:0007669"/>
    <property type="project" value="InterPro"/>
</dbReference>
<dbReference type="GO" id="GO:0016559">
    <property type="term" value="P:peroxisome fission"/>
    <property type="evidence" value="ECO:0007669"/>
    <property type="project" value="TreeGrafter"/>
</dbReference>
<dbReference type="GO" id="GO:0008017">
    <property type="term" value="F:microtubule binding"/>
    <property type="evidence" value="ECO:0007669"/>
    <property type="project" value="TreeGrafter"/>
</dbReference>
<organism evidence="6 7">
    <name type="scientific">Botrytis elliptica</name>
    <dbReference type="NCBI Taxonomy" id="278938"/>
    <lineage>
        <taxon>Eukaryota</taxon>
        <taxon>Fungi</taxon>
        <taxon>Dikarya</taxon>
        <taxon>Ascomycota</taxon>
        <taxon>Pezizomycotina</taxon>
        <taxon>Leotiomycetes</taxon>
        <taxon>Helotiales</taxon>
        <taxon>Sclerotiniaceae</taxon>
        <taxon>Botrytis</taxon>
    </lineage>
</organism>
<name>A0A4Z1I046_9HELO</name>
<gene>
    <name evidence="6" type="ORF">BELL_1502g00010</name>
</gene>
<dbReference type="PANTHER" id="PTHR11566:SF66">
    <property type="entry name" value="INTERFERON-INDUCED GTP-BINDING PROTEIN MX"/>
    <property type="match status" value="1"/>
</dbReference>
<dbReference type="GO" id="GO:0006897">
    <property type="term" value="P:endocytosis"/>
    <property type="evidence" value="ECO:0007669"/>
    <property type="project" value="TreeGrafter"/>
</dbReference>
<evidence type="ECO:0000313" key="7">
    <source>
        <dbReference type="Proteomes" id="UP000297229"/>
    </source>
</evidence>
<proteinExistence type="predicted"/>
<feature type="domain" description="Dynamin-type G" evidence="5">
    <location>
        <begin position="64"/>
        <end position="354"/>
    </location>
</feature>
<keyword evidence="7" id="KW-1185">Reference proteome</keyword>
<evidence type="ECO:0000256" key="3">
    <source>
        <dbReference type="SAM" id="MobiDB-lite"/>
    </source>
</evidence>
<dbReference type="PRINTS" id="PR00195">
    <property type="entry name" value="DYNAMIN"/>
</dbReference>
<dbReference type="InterPro" id="IPR020850">
    <property type="entry name" value="GED_dom"/>
</dbReference>
<dbReference type="GO" id="GO:0016020">
    <property type="term" value="C:membrane"/>
    <property type="evidence" value="ECO:0007669"/>
    <property type="project" value="TreeGrafter"/>
</dbReference>
<dbReference type="InterPro" id="IPR022812">
    <property type="entry name" value="Dynamin"/>
</dbReference>
<sequence length="757" mass="85414">MSSSRGSSVAVDDESFQDSPATPRTPVVNEVFKITSSLEDLQTDKQRRVLDTVAQLRNCGLEGVLPLPQLVVCGDQSAGKSSVLEALTEIPFPRSDNVCTRFATEIILRRANTESITVKVIPDSSRSADEQAKIRAFVQTITNFDELPDITKMAMKVMGIRSNNELGSASPTFARDVLSIESCGPTRPQLTLVDLPGIIASETEDASLADVQMASRITEHYIEQPSTICLAVVSAMNDVANQGILSRVLKHDPDGDRTLGIITKPDIPPKGSNHEKNFIRLAKNENVRFKLGWHVVRNRRFEEEHFNLMERNMQEISWFQESNFKVLPEESLGISNLRTRLSALLFEHVQKELPNLRRELESALLISRDQLKKLGDSRSTTAECRGYLVQLSAEFEKLCKASVDGHYEGSYFRGQGTPKNGIDSRRTRAVIQTMNKEFSDNLRLKGHKYQITMSTDTEEAEDEDVENLASNTLTSSSRVSSQEPVILTKEESFNWVNKALKESRGMELLGTYNPALISQLFWEQSEKWKALASTHMEDVSDACTEFLQVLLHDKAPKDVESRLWPQFEETLKNRRKAAARELSLLVEDLSQHPINYNHYYTDNVYKRREDRRKKAMEKAVTEATSDCDMYNKQGKWVSTKTTDASKLYSSYSDSTQKDMEGFSCEDALDNLLAIYKVLQKVFVANVTTQVVERHIVRGLDSIFNPLAVYNFTSEQAEAIASEPTHCKSMRAFLQDRINKLEDGEQIFRNIMGSATTL</sequence>
<dbReference type="Pfam" id="PF01031">
    <property type="entry name" value="Dynamin_M"/>
    <property type="match status" value="1"/>
</dbReference>
<dbReference type="PROSITE" id="PS51718">
    <property type="entry name" value="G_DYNAMIN_2"/>
    <property type="match status" value="1"/>
</dbReference>
<dbReference type="Proteomes" id="UP000297229">
    <property type="component" value="Unassembled WGS sequence"/>
</dbReference>
<dbReference type="GO" id="GO:0005739">
    <property type="term" value="C:mitochondrion"/>
    <property type="evidence" value="ECO:0007669"/>
    <property type="project" value="TreeGrafter"/>
</dbReference>
<evidence type="ECO:0000256" key="1">
    <source>
        <dbReference type="ARBA" id="ARBA00022741"/>
    </source>
</evidence>
<dbReference type="GO" id="GO:0005525">
    <property type="term" value="F:GTP binding"/>
    <property type="evidence" value="ECO:0007669"/>
    <property type="project" value="InterPro"/>
</dbReference>
<accession>A0A4Z1I046</accession>
<keyword evidence="1" id="KW-0547">Nucleotide-binding</keyword>
<dbReference type="EMBL" id="PQXM01001500">
    <property type="protein sequence ID" value="TGO54665.1"/>
    <property type="molecule type" value="Genomic_DNA"/>
</dbReference>
<dbReference type="PROSITE" id="PS51388">
    <property type="entry name" value="GED"/>
    <property type="match status" value="1"/>
</dbReference>
<dbReference type="CDD" id="cd08771">
    <property type="entry name" value="DLP_1"/>
    <property type="match status" value="1"/>
</dbReference>
<dbReference type="InterPro" id="IPR030381">
    <property type="entry name" value="G_DYNAMIN_dom"/>
</dbReference>
<dbReference type="InterPro" id="IPR000375">
    <property type="entry name" value="Dynamin_stalk"/>
</dbReference>
<dbReference type="InterPro" id="IPR001401">
    <property type="entry name" value="Dynamin_GTPase"/>
</dbReference>
<evidence type="ECO:0000313" key="6">
    <source>
        <dbReference type="EMBL" id="TGO54665.1"/>
    </source>
</evidence>
<evidence type="ECO:0000259" key="4">
    <source>
        <dbReference type="PROSITE" id="PS51388"/>
    </source>
</evidence>
<dbReference type="PANTHER" id="PTHR11566">
    <property type="entry name" value="DYNAMIN"/>
    <property type="match status" value="1"/>
</dbReference>
<dbReference type="STRING" id="278938.A0A4Z1I046"/>
<protein>
    <recommendedName>
        <fullName evidence="8">GED domain-containing protein</fullName>
    </recommendedName>
</protein>
<dbReference type="AlphaFoldDB" id="A0A4Z1I046"/>
<keyword evidence="2" id="KW-0342">GTP-binding</keyword>
<evidence type="ECO:0000259" key="5">
    <source>
        <dbReference type="PROSITE" id="PS51718"/>
    </source>
</evidence>
<dbReference type="Gene3D" id="3.40.50.300">
    <property type="entry name" value="P-loop containing nucleotide triphosphate hydrolases"/>
    <property type="match status" value="1"/>
</dbReference>
<dbReference type="GO" id="GO:0048312">
    <property type="term" value="P:intracellular distribution of mitochondria"/>
    <property type="evidence" value="ECO:0007669"/>
    <property type="project" value="TreeGrafter"/>
</dbReference>
<dbReference type="InterPro" id="IPR045063">
    <property type="entry name" value="Dynamin_N"/>
</dbReference>
<dbReference type="GO" id="GO:0000266">
    <property type="term" value="P:mitochondrial fission"/>
    <property type="evidence" value="ECO:0007669"/>
    <property type="project" value="TreeGrafter"/>
</dbReference>
<feature type="region of interest" description="Disordered" evidence="3">
    <location>
        <begin position="1"/>
        <end position="24"/>
    </location>
</feature>
<dbReference type="FunFam" id="3.40.50.300:FF:001425">
    <property type="entry name" value="Dynamin GTPase, putative"/>
    <property type="match status" value="1"/>
</dbReference>
<dbReference type="GO" id="GO:0005874">
    <property type="term" value="C:microtubule"/>
    <property type="evidence" value="ECO:0007669"/>
    <property type="project" value="TreeGrafter"/>
</dbReference>
<reference evidence="6 7" key="1">
    <citation type="submission" date="2017-12" db="EMBL/GenBank/DDBJ databases">
        <title>Comparative genomics of Botrytis spp.</title>
        <authorList>
            <person name="Valero-Jimenez C.A."/>
            <person name="Tapia P."/>
            <person name="Veloso J."/>
            <person name="Silva-Moreno E."/>
            <person name="Staats M."/>
            <person name="Valdes J.H."/>
            <person name="Van Kan J.A.L."/>
        </authorList>
    </citation>
    <scope>NUCLEOTIDE SEQUENCE [LARGE SCALE GENOMIC DNA]</scope>
    <source>
        <strain evidence="6 7">Be9601</strain>
    </source>
</reference>
<dbReference type="InterPro" id="IPR027417">
    <property type="entry name" value="P-loop_NTPase"/>
</dbReference>
<feature type="domain" description="GED" evidence="4">
    <location>
        <begin position="664"/>
        <end position="755"/>
    </location>
</feature>